<dbReference type="Proteomes" id="UP000293874">
    <property type="component" value="Unassembled WGS sequence"/>
</dbReference>
<comment type="caution">
    <text evidence="1">The sequence shown here is derived from an EMBL/GenBank/DDBJ whole genome shotgun (WGS) entry which is preliminary data.</text>
</comment>
<dbReference type="PROSITE" id="PS51257">
    <property type="entry name" value="PROKAR_LIPOPROTEIN"/>
    <property type="match status" value="1"/>
</dbReference>
<sequence>MMRTVKKPMIFLLLIVISLVAVSCSAGNKMGGSSKKCGCGLNRGFVGY</sequence>
<accession>A0A4Q7MWR0</accession>
<reference evidence="1 2" key="1">
    <citation type="submission" date="2019-02" db="EMBL/GenBank/DDBJ databases">
        <title>Genomic Encyclopedia of Type Strains, Phase IV (KMG-IV): sequencing the most valuable type-strain genomes for metagenomic binning, comparative biology and taxonomic classification.</title>
        <authorList>
            <person name="Goeker M."/>
        </authorList>
    </citation>
    <scope>NUCLEOTIDE SEQUENCE [LARGE SCALE GENOMIC DNA]</scope>
    <source>
        <strain evidence="1 2">DSM 18116</strain>
    </source>
</reference>
<evidence type="ECO:0000313" key="1">
    <source>
        <dbReference type="EMBL" id="RZS71613.1"/>
    </source>
</evidence>
<name>A0A4Q7MWR0_9BACT</name>
<dbReference type="EMBL" id="SGXA01000002">
    <property type="protein sequence ID" value="RZS71613.1"/>
    <property type="molecule type" value="Genomic_DNA"/>
</dbReference>
<gene>
    <name evidence="1" type="ORF">EV199_3519</name>
</gene>
<keyword evidence="2" id="KW-1185">Reference proteome</keyword>
<protein>
    <submittedName>
        <fullName evidence="1">Uncharacterized protein</fullName>
    </submittedName>
</protein>
<evidence type="ECO:0000313" key="2">
    <source>
        <dbReference type="Proteomes" id="UP000293874"/>
    </source>
</evidence>
<proteinExistence type="predicted"/>
<organism evidence="1 2">
    <name type="scientific">Pseudobacter ginsenosidimutans</name>
    <dbReference type="NCBI Taxonomy" id="661488"/>
    <lineage>
        <taxon>Bacteria</taxon>
        <taxon>Pseudomonadati</taxon>
        <taxon>Bacteroidota</taxon>
        <taxon>Chitinophagia</taxon>
        <taxon>Chitinophagales</taxon>
        <taxon>Chitinophagaceae</taxon>
        <taxon>Pseudobacter</taxon>
    </lineage>
</organism>
<dbReference type="AlphaFoldDB" id="A0A4Q7MWR0"/>